<dbReference type="EMBL" id="BAAAMY010000006">
    <property type="protein sequence ID" value="GAA1924270.1"/>
    <property type="molecule type" value="Genomic_DNA"/>
</dbReference>
<name>A0ABN2PKI3_9ACTN</name>
<accession>A0ABN2PKI3</accession>
<reference evidence="2 3" key="1">
    <citation type="journal article" date="2019" name="Int. J. Syst. Evol. Microbiol.">
        <title>The Global Catalogue of Microorganisms (GCM) 10K type strain sequencing project: providing services to taxonomists for standard genome sequencing and annotation.</title>
        <authorList>
            <consortium name="The Broad Institute Genomics Platform"/>
            <consortium name="The Broad Institute Genome Sequencing Center for Infectious Disease"/>
            <person name="Wu L."/>
            <person name="Ma J."/>
        </authorList>
    </citation>
    <scope>NUCLEOTIDE SEQUENCE [LARGE SCALE GENOMIC DNA]</scope>
    <source>
        <strain evidence="2 3">JCM 14046</strain>
    </source>
</reference>
<keyword evidence="3" id="KW-1185">Reference proteome</keyword>
<proteinExistence type="predicted"/>
<feature type="compositionally biased region" description="Basic and acidic residues" evidence="1">
    <location>
        <begin position="87"/>
        <end position="101"/>
    </location>
</feature>
<evidence type="ECO:0000313" key="3">
    <source>
        <dbReference type="Proteomes" id="UP001501612"/>
    </source>
</evidence>
<gene>
    <name evidence="2" type="ORF">GCM10009737_27430</name>
</gene>
<dbReference type="Proteomes" id="UP001501612">
    <property type="component" value="Unassembled WGS sequence"/>
</dbReference>
<evidence type="ECO:0000256" key="1">
    <source>
        <dbReference type="SAM" id="MobiDB-lite"/>
    </source>
</evidence>
<feature type="compositionally biased region" description="Low complexity" evidence="1">
    <location>
        <begin position="42"/>
        <end position="52"/>
    </location>
</feature>
<evidence type="ECO:0000313" key="2">
    <source>
        <dbReference type="EMBL" id="GAA1924270.1"/>
    </source>
</evidence>
<organism evidence="2 3">
    <name type="scientific">Nocardioides lentus</name>
    <dbReference type="NCBI Taxonomy" id="338077"/>
    <lineage>
        <taxon>Bacteria</taxon>
        <taxon>Bacillati</taxon>
        <taxon>Actinomycetota</taxon>
        <taxon>Actinomycetes</taxon>
        <taxon>Propionibacteriales</taxon>
        <taxon>Nocardioidaceae</taxon>
        <taxon>Nocardioides</taxon>
    </lineage>
</organism>
<comment type="caution">
    <text evidence="2">The sequence shown here is derived from an EMBL/GenBank/DDBJ whole genome shotgun (WGS) entry which is preliminary data.</text>
</comment>
<feature type="region of interest" description="Disordered" evidence="1">
    <location>
        <begin position="1"/>
        <end position="101"/>
    </location>
</feature>
<protein>
    <submittedName>
        <fullName evidence="2">Uncharacterized protein</fullName>
    </submittedName>
</protein>
<sequence>MAPRRVPYPHTSWSGQDGLAHHSDPRPGLPGAEPTPREAHAPGTTPTGPPEGAVRTRRTAMYDMYPDWGPARHDPTHPSSSNALQEAMDRRDEGGPRPDDN</sequence>